<dbReference type="InterPro" id="IPR000945">
    <property type="entry name" value="DBH-like"/>
</dbReference>
<feature type="compositionally biased region" description="Low complexity" evidence="1">
    <location>
        <begin position="210"/>
        <end position="270"/>
    </location>
</feature>
<evidence type="ECO:0000313" key="6">
    <source>
        <dbReference type="Proteomes" id="UP000006671"/>
    </source>
</evidence>
<dbReference type="PROSITE" id="PS50836">
    <property type="entry name" value="DOMON"/>
    <property type="match status" value="1"/>
</dbReference>
<evidence type="ECO:0000256" key="1">
    <source>
        <dbReference type="SAM" id="MobiDB-lite"/>
    </source>
</evidence>
<protein>
    <submittedName>
        <fullName evidence="5">Predicted protein</fullName>
    </submittedName>
</protein>
<dbReference type="RefSeq" id="XP_002676707.1">
    <property type="nucleotide sequence ID" value="XM_002676661.1"/>
</dbReference>
<dbReference type="CDD" id="cd09631">
    <property type="entry name" value="DOMON_DOH"/>
    <property type="match status" value="1"/>
</dbReference>
<keyword evidence="6" id="KW-1185">Reference proteome</keyword>
<dbReference type="GO" id="GO:0004500">
    <property type="term" value="F:dopamine beta-monooxygenase activity"/>
    <property type="evidence" value="ECO:0007669"/>
    <property type="project" value="InterPro"/>
</dbReference>
<dbReference type="Proteomes" id="UP000006671">
    <property type="component" value="Unassembled WGS sequence"/>
</dbReference>
<dbReference type="GO" id="GO:0005507">
    <property type="term" value="F:copper ion binding"/>
    <property type="evidence" value="ECO:0007669"/>
    <property type="project" value="TreeGrafter"/>
</dbReference>
<dbReference type="STRING" id="5762.D2VGG9"/>
<dbReference type="KEGG" id="ngr:NAEGRDRAFT_67972"/>
<keyword evidence="3" id="KW-0732">Signal</keyword>
<dbReference type="InterPro" id="IPR005018">
    <property type="entry name" value="DOMON_domain"/>
</dbReference>
<dbReference type="InterPro" id="IPR045266">
    <property type="entry name" value="DOH_DOMON"/>
</dbReference>
<dbReference type="SMART" id="SM00664">
    <property type="entry name" value="DoH"/>
    <property type="match status" value="1"/>
</dbReference>
<dbReference type="GO" id="GO:0042421">
    <property type="term" value="P:norepinephrine biosynthetic process"/>
    <property type="evidence" value="ECO:0007669"/>
    <property type="project" value="TreeGrafter"/>
</dbReference>
<accession>D2VGG9</accession>
<dbReference type="AlphaFoldDB" id="D2VGG9"/>
<proteinExistence type="predicted"/>
<keyword evidence="2" id="KW-1133">Transmembrane helix</keyword>
<feature type="compositionally biased region" description="Low complexity" evidence="1">
    <location>
        <begin position="278"/>
        <end position="318"/>
    </location>
</feature>
<dbReference type="PANTHER" id="PTHR10157:SF23">
    <property type="entry name" value="MOXD1 HOMOLOG 1"/>
    <property type="match status" value="1"/>
</dbReference>
<feature type="region of interest" description="Disordered" evidence="1">
    <location>
        <begin position="208"/>
        <end position="322"/>
    </location>
</feature>
<gene>
    <name evidence="5" type="ORF">NAEGRDRAFT_67972</name>
</gene>
<dbReference type="GO" id="GO:0005615">
    <property type="term" value="C:extracellular space"/>
    <property type="evidence" value="ECO:0007669"/>
    <property type="project" value="TreeGrafter"/>
</dbReference>
<keyword evidence="2" id="KW-0472">Membrane</keyword>
<dbReference type="EMBL" id="GG738870">
    <property type="protein sequence ID" value="EFC43963.1"/>
    <property type="molecule type" value="Genomic_DNA"/>
</dbReference>
<evidence type="ECO:0000256" key="2">
    <source>
        <dbReference type="SAM" id="Phobius"/>
    </source>
</evidence>
<dbReference type="OrthoDB" id="10003276at2759"/>
<dbReference type="VEuPathDB" id="AmoebaDB:NAEGRDRAFT_67972"/>
<dbReference type="InParanoid" id="D2VGG9"/>
<dbReference type="GO" id="GO:0042420">
    <property type="term" value="P:dopamine catabolic process"/>
    <property type="evidence" value="ECO:0007669"/>
    <property type="project" value="TreeGrafter"/>
</dbReference>
<feature type="signal peptide" evidence="3">
    <location>
        <begin position="1"/>
        <end position="24"/>
    </location>
</feature>
<evidence type="ECO:0000313" key="5">
    <source>
        <dbReference type="EMBL" id="EFC43963.1"/>
    </source>
</evidence>
<reference evidence="5 6" key="1">
    <citation type="journal article" date="2010" name="Cell">
        <title>The genome of Naegleria gruberi illuminates early eukaryotic versatility.</title>
        <authorList>
            <person name="Fritz-Laylin L.K."/>
            <person name="Prochnik S.E."/>
            <person name="Ginger M.L."/>
            <person name="Dacks J.B."/>
            <person name="Carpenter M.L."/>
            <person name="Field M.C."/>
            <person name="Kuo A."/>
            <person name="Paredez A."/>
            <person name="Chapman J."/>
            <person name="Pham J."/>
            <person name="Shu S."/>
            <person name="Neupane R."/>
            <person name="Cipriano M."/>
            <person name="Mancuso J."/>
            <person name="Tu H."/>
            <person name="Salamov A."/>
            <person name="Lindquist E."/>
            <person name="Shapiro H."/>
            <person name="Lucas S."/>
            <person name="Grigoriev I.V."/>
            <person name="Cande W.Z."/>
            <person name="Fulton C."/>
            <person name="Rokhsar D.S."/>
            <person name="Dawson S.C."/>
        </authorList>
    </citation>
    <scope>NUCLEOTIDE SEQUENCE [LARGE SCALE GENOMIC DNA]</scope>
    <source>
        <strain evidence="5 6">NEG-M</strain>
    </source>
</reference>
<feature type="transmembrane region" description="Helical" evidence="2">
    <location>
        <begin position="336"/>
        <end position="358"/>
    </location>
</feature>
<evidence type="ECO:0000256" key="3">
    <source>
        <dbReference type="SAM" id="SignalP"/>
    </source>
</evidence>
<dbReference type="Pfam" id="PF03351">
    <property type="entry name" value="DOMON"/>
    <property type="match status" value="1"/>
</dbReference>
<feature type="chain" id="PRO_5003038635" evidence="3">
    <location>
        <begin position="25"/>
        <end position="359"/>
    </location>
</feature>
<dbReference type="GeneID" id="8850097"/>
<dbReference type="OMA" id="DMSHETN"/>
<dbReference type="PANTHER" id="PTHR10157">
    <property type="entry name" value="DOPAMINE BETA HYDROXYLASE RELATED"/>
    <property type="match status" value="1"/>
</dbReference>
<name>D2VGG9_NAEGR</name>
<dbReference type="GO" id="GO:0030667">
    <property type="term" value="C:secretory granule membrane"/>
    <property type="evidence" value="ECO:0007669"/>
    <property type="project" value="TreeGrafter"/>
</dbReference>
<keyword evidence="2" id="KW-0812">Transmembrane</keyword>
<organism evidence="6">
    <name type="scientific">Naegleria gruberi</name>
    <name type="common">Amoeba</name>
    <dbReference type="NCBI Taxonomy" id="5762"/>
    <lineage>
        <taxon>Eukaryota</taxon>
        <taxon>Discoba</taxon>
        <taxon>Heterolobosea</taxon>
        <taxon>Tetramitia</taxon>
        <taxon>Eutetramitia</taxon>
        <taxon>Vahlkampfiidae</taxon>
        <taxon>Naegleria</taxon>
    </lineage>
</organism>
<sequence length="359" mass="39317">MNPRTTFLCITFLIVSFLLHYSHQQLPLSRQYQYNTTLAKDGSFDLFWSIQDGELYMAMSAQTNGWLAVGFNSFVENNAEDKDVDMRLTDMILGWRDSSGNTYLYDSYAMSNSIPSMDTQLGGTDNSILIQSWETTGRTIIEFKRALDTKDSYDVAILPNRKLILLYALSAQDPSNNQYNSLSIHTKRGSVAIPNFWPLQQNETLSEKQSNITISNQTSTSSSGSTFNSTASSGSSSITNQTSIIFPPITFPPQNNNNNNTAATTGGTTTTPPPPPQHNQTIIVIPPFFPSSSSPVIGNNNNNGNHNNNGSTPSSSGKPGKEKPIISIQIARANQLGASGPLFIVVANLFIMQMLLAYL</sequence>
<dbReference type="GO" id="GO:0006589">
    <property type="term" value="P:octopamine biosynthetic process"/>
    <property type="evidence" value="ECO:0007669"/>
    <property type="project" value="TreeGrafter"/>
</dbReference>
<evidence type="ECO:0000259" key="4">
    <source>
        <dbReference type="PROSITE" id="PS50836"/>
    </source>
</evidence>
<feature type="domain" description="DOMON" evidence="4">
    <location>
        <begin position="42"/>
        <end position="170"/>
    </location>
</feature>